<feature type="compositionally biased region" description="Basic and acidic residues" evidence="1">
    <location>
        <begin position="728"/>
        <end position="741"/>
    </location>
</feature>
<feature type="compositionally biased region" description="Low complexity" evidence="1">
    <location>
        <begin position="38"/>
        <end position="52"/>
    </location>
</feature>
<feature type="compositionally biased region" description="Polar residues" evidence="1">
    <location>
        <begin position="468"/>
        <end position="491"/>
    </location>
</feature>
<reference evidence="2" key="1">
    <citation type="submission" date="2023-03" db="EMBL/GenBank/DDBJ databases">
        <title>Massive genome expansion in bonnet fungi (Mycena s.s.) driven by repeated elements and novel gene families across ecological guilds.</title>
        <authorList>
            <consortium name="Lawrence Berkeley National Laboratory"/>
            <person name="Harder C.B."/>
            <person name="Miyauchi S."/>
            <person name="Viragh M."/>
            <person name="Kuo A."/>
            <person name="Thoen E."/>
            <person name="Andreopoulos B."/>
            <person name="Lu D."/>
            <person name="Skrede I."/>
            <person name="Drula E."/>
            <person name="Henrissat B."/>
            <person name="Morin E."/>
            <person name="Kohler A."/>
            <person name="Barry K."/>
            <person name="LaButti K."/>
            <person name="Morin E."/>
            <person name="Salamov A."/>
            <person name="Lipzen A."/>
            <person name="Mereny Z."/>
            <person name="Hegedus B."/>
            <person name="Baldrian P."/>
            <person name="Stursova M."/>
            <person name="Weitz H."/>
            <person name="Taylor A."/>
            <person name="Grigoriev I.V."/>
            <person name="Nagy L.G."/>
            <person name="Martin F."/>
            <person name="Kauserud H."/>
        </authorList>
    </citation>
    <scope>NUCLEOTIDE SEQUENCE</scope>
    <source>
        <strain evidence="2">CBHHK002</strain>
    </source>
</reference>
<feature type="compositionally biased region" description="Low complexity" evidence="1">
    <location>
        <begin position="685"/>
        <end position="697"/>
    </location>
</feature>
<dbReference type="Proteomes" id="UP001218218">
    <property type="component" value="Unassembled WGS sequence"/>
</dbReference>
<feature type="compositionally biased region" description="Polar residues" evidence="1">
    <location>
        <begin position="662"/>
        <end position="683"/>
    </location>
</feature>
<evidence type="ECO:0000313" key="3">
    <source>
        <dbReference type="Proteomes" id="UP001218218"/>
    </source>
</evidence>
<feature type="region of interest" description="Disordered" evidence="1">
    <location>
        <begin position="1"/>
        <end position="1265"/>
    </location>
</feature>
<feature type="compositionally biased region" description="Basic and acidic residues" evidence="1">
    <location>
        <begin position="221"/>
        <end position="243"/>
    </location>
</feature>
<feature type="compositionally biased region" description="Basic and acidic residues" evidence="1">
    <location>
        <begin position="439"/>
        <end position="454"/>
    </location>
</feature>
<feature type="compositionally biased region" description="Polar residues" evidence="1">
    <location>
        <begin position="936"/>
        <end position="950"/>
    </location>
</feature>
<name>A0AAD7EQX2_9AGAR</name>
<feature type="compositionally biased region" description="Polar residues" evidence="1">
    <location>
        <begin position="71"/>
        <end position="93"/>
    </location>
</feature>
<feature type="compositionally biased region" description="Low complexity" evidence="1">
    <location>
        <begin position="492"/>
        <end position="505"/>
    </location>
</feature>
<feature type="compositionally biased region" description="Basic and acidic residues" evidence="1">
    <location>
        <begin position="205"/>
        <end position="214"/>
    </location>
</feature>
<feature type="compositionally biased region" description="Polar residues" evidence="1">
    <location>
        <begin position="1036"/>
        <end position="1049"/>
    </location>
</feature>
<evidence type="ECO:0000256" key="1">
    <source>
        <dbReference type="SAM" id="MobiDB-lite"/>
    </source>
</evidence>
<feature type="compositionally biased region" description="Polar residues" evidence="1">
    <location>
        <begin position="286"/>
        <end position="295"/>
    </location>
</feature>
<feature type="compositionally biased region" description="Polar residues" evidence="1">
    <location>
        <begin position="310"/>
        <end position="319"/>
    </location>
</feature>
<feature type="compositionally biased region" description="Basic and acidic residues" evidence="1">
    <location>
        <begin position="802"/>
        <end position="816"/>
    </location>
</feature>
<feature type="compositionally biased region" description="Polar residues" evidence="1">
    <location>
        <begin position="1170"/>
        <end position="1180"/>
    </location>
</feature>
<feature type="compositionally biased region" description="Basic and acidic residues" evidence="1">
    <location>
        <begin position="824"/>
        <end position="843"/>
    </location>
</feature>
<organism evidence="2 3">
    <name type="scientific">Mycena albidolilacea</name>
    <dbReference type="NCBI Taxonomy" id="1033008"/>
    <lineage>
        <taxon>Eukaryota</taxon>
        <taxon>Fungi</taxon>
        <taxon>Dikarya</taxon>
        <taxon>Basidiomycota</taxon>
        <taxon>Agaricomycotina</taxon>
        <taxon>Agaricomycetes</taxon>
        <taxon>Agaricomycetidae</taxon>
        <taxon>Agaricales</taxon>
        <taxon>Marasmiineae</taxon>
        <taxon>Mycenaceae</taxon>
        <taxon>Mycena</taxon>
    </lineage>
</organism>
<dbReference type="EMBL" id="JARIHO010000023">
    <property type="protein sequence ID" value="KAJ7343550.1"/>
    <property type="molecule type" value="Genomic_DNA"/>
</dbReference>
<feature type="compositionally biased region" description="Basic and acidic residues" evidence="1">
    <location>
        <begin position="1062"/>
        <end position="1082"/>
    </location>
</feature>
<feature type="compositionally biased region" description="Basic residues" evidence="1">
    <location>
        <begin position="244"/>
        <end position="253"/>
    </location>
</feature>
<feature type="compositionally biased region" description="Polar residues" evidence="1">
    <location>
        <begin position="533"/>
        <end position="543"/>
    </location>
</feature>
<comment type="caution">
    <text evidence="2">The sequence shown here is derived from an EMBL/GenBank/DDBJ whole genome shotgun (WGS) entry which is preliminary data.</text>
</comment>
<feature type="compositionally biased region" description="Low complexity" evidence="1">
    <location>
        <begin position="775"/>
        <end position="786"/>
    </location>
</feature>
<feature type="compositionally biased region" description="Polar residues" evidence="1">
    <location>
        <begin position="11"/>
        <end position="20"/>
    </location>
</feature>
<protein>
    <submittedName>
        <fullName evidence="2">Uncharacterized protein</fullName>
    </submittedName>
</protein>
<feature type="compositionally biased region" description="Low complexity" evidence="1">
    <location>
        <begin position="131"/>
        <end position="146"/>
    </location>
</feature>
<accession>A0AAD7EQX2</accession>
<evidence type="ECO:0000313" key="2">
    <source>
        <dbReference type="EMBL" id="KAJ7343550.1"/>
    </source>
</evidence>
<sequence length="1265" mass="137853">MKSFFQRKQDSQPNPRSHTPANEPHKRWFPPQDRSRSAAPVPTAWPPTTAHASARKGGEKRSASRADASAVPTSSAYKYATLPNSTGFYYSNNPAPLAQPVPVQPYPSQQYYPPPASRPPPPERPDSRLGYASYPYPNPQYPQAFAAPPPSQPAASSKKREENARNTNGRGPSTVPAAEASRGRSSRPDDANRVPRKPSSSSIREQQREDAEVKRPKHRPREPSETRKRRDSQVGDLYAEKRRDKSSRKHSRRDGRADEGDSSDSSVQRPSLFGARRRSDEGRSSMPENPQQGTTPFLAPSRTGWPVQPTAPSSSSGKHTPQIPPRMPVYLPANHGRSQRVGEDQPGQSGSDTDHGHFNRGRNFPQSTAQPNSKHLAKPTNALGGPSTLTMLNKKVKESKGLWPFSRRSSQKLPQNPPIVAPNIPVKKPRAESTPSRFPIDDRPTGRPEHRRNASDNAIGLHFDAPETRSSQPEAQSSTSRALFFATQANESSSRLAAASQQAALHPFQSRSAAEAPPNPGVQAVSQPPPIVATSSSSRQNPVPQMGFPPGQAPGFPTGPNPNFRPETQQRRDGRDMSTLPPLYGPPAVPRASDYPRAPDRSTTPKVSQLVAGFEARSSDAHTHPPQAVKPPPMAARREVTEKPSLSHIYAPPQQGPGNGPMSAQTLAAVNPYANSSQPPRTRTISDSSIRPPIDSSNNVHARPPVNQPETLQTALRELLTDKPAAPRNDERSRRAPESRNHQTSAPPAVYPNPSSSQPHPFTQPPIQAYGAGISTSSKPSKSTSKGEMPPEVAPHYNLSSKRPEAFHSDSADRTLRQSASSRPGDDGTHEKSSRSKREKEKGSVAVTAVMKTPSKDSSRHTSTPSPVVGQLTHQSRSNDKSSPSRPSTSRSQSQPAYPEPQIPGRHVPALVPLNPPSSSVVPGERTSHRDHRPPTTKQSSSRDLATSSTERARPAPSTSVPFPSNPPLPVSSRSSAPASGPTPIAEARSGPRVQSGSRPAGSSAKRHSMRRVSSDESILKTPSSLAHSVLPPLQPTVSRASIPVSVSSETKRKGMFAGMFRSKEPQEPESHLHDRRRERPPQRHRSPDRRERSPDRGRSNSQNVPDPMSMSDRKPKSKVPAPITVPNPSLPISERKSPNSRVFTPFRYLSNKRNRRISTASNDAVDGTAPNTVMGSPTASMQSSQMPPHSPPRRDPRVATQDWRNQEEDATLARGKRRRMRPGVVFDVAEDPHEEMKRSKLTRSKKPQPQVEAEQPPTTESSDG</sequence>
<proteinExistence type="predicted"/>
<feature type="compositionally biased region" description="Low complexity" evidence="1">
    <location>
        <begin position="908"/>
        <end position="923"/>
    </location>
</feature>
<keyword evidence="3" id="KW-1185">Reference proteome</keyword>
<feature type="compositionally biased region" description="Basic and acidic residues" evidence="1">
    <location>
        <begin position="1089"/>
        <end position="1099"/>
    </location>
</feature>
<feature type="compositionally biased region" description="Low complexity" evidence="1">
    <location>
        <begin position="881"/>
        <end position="896"/>
    </location>
</feature>
<gene>
    <name evidence="2" type="ORF">DFH08DRAFT_873014</name>
</gene>
<feature type="compositionally biased region" description="Polar residues" evidence="1">
    <location>
        <begin position="364"/>
        <end position="373"/>
    </location>
</feature>
<dbReference type="AlphaFoldDB" id="A0AAD7EQX2"/>